<reference evidence="10 11" key="1">
    <citation type="journal article" date="2023" name="Hortic Res">
        <title>Pangenome of water caltrop reveals structural variations and asymmetric subgenome divergence after allopolyploidization.</title>
        <authorList>
            <person name="Zhang X."/>
            <person name="Chen Y."/>
            <person name="Wang L."/>
            <person name="Yuan Y."/>
            <person name="Fang M."/>
            <person name="Shi L."/>
            <person name="Lu R."/>
            <person name="Comes H.P."/>
            <person name="Ma Y."/>
            <person name="Chen Y."/>
            <person name="Huang G."/>
            <person name="Zhou Y."/>
            <person name="Zheng Z."/>
            <person name="Qiu Y."/>
        </authorList>
    </citation>
    <scope>NUCLEOTIDE SEQUENCE [LARGE SCALE GENOMIC DNA]</scope>
    <source>
        <strain evidence="10">F231</strain>
    </source>
</reference>
<dbReference type="FunFam" id="1.25.10.10:FF:000237">
    <property type="entry name" value="Pumilio homolog 9"/>
    <property type="match status" value="1"/>
</dbReference>
<dbReference type="CDD" id="cd07920">
    <property type="entry name" value="Pumilio"/>
    <property type="match status" value="1"/>
</dbReference>
<dbReference type="EMBL" id="JAXQNO010000024">
    <property type="protein sequence ID" value="KAK4762397.1"/>
    <property type="molecule type" value="Genomic_DNA"/>
</dbReference>
<evidence type="ECO:0000256" key="7">
    <source>
        <dbReference type="PROSITE-ProRule" id="PRU00317"/>
    </source>
</evidence>
<name>A0AAN7KES2_TRANT</name>
<evidence type="ECO:0000313" key="10">
    <source>
        <dbReference type="EMBL" id="KAK4762397.1"/>
    </source>
</evidence>
<keyword evidence="2" id="KW-0963">Cytoplasm</keyword>
<dbReference type="InterPro" id="IPR011989">
    <property type="entry name" value="ARM-like"/>
</dbReference>
<feature type="repeat" description="Pumilio" evidence="7">
    <location>
        <begin position="555"/>
        <end position="590"/>
    </location>
</feature>
<feature type="region of interest" description="Disordered" evidence="8">
    <location>
        <begin position="148"/>
        <end position="169"/>
    </location>
</feature>
<evidence type="ECO:0000256" key="4">
    <source>
        <dbReference type="ARBA" id="ARBA00022845"/>
    </source>
</evidence>
<dbReference type="Gene3D" id="1.25.10.10">
    <property type="entry name" value="Leucine-rich Repeat Variant"/>
    <property type="match status" value="1"/>
</dbReference>
<feature type="repeat" description="Pumilio" evidence="7">
    <location>
        <begin position="372"/>
        <end position="407"/>
    </location>
</feature>
<dbReference type="InterPro" id="IPR033133">
    <property type="entry name" value="PUM-HD"/>
</dbReference>
<evidence type="ECO:0000256" key="3">
    <source>
        <dbReference type="ARBA" id="ARBA00022737"/>
    </source>
</evidence>
<keyword evidence="3" id="KW-0677">Repeat</keyword>
<dbReference type="AlphaFoldDB" id="A0AAN7KES2"/>
<feature type="repeat" description="Pumilio" evidence="7">
    <location>
        <begin position="591"/>
        <end position="628"/>
    </location>
</feature>
<dbReference type="GO" id="GO:0003729">
    <property type="term" value="F:mRNA binding"/>
    <property type="evidence" value="ECO:0007669"/>
    <property type="project" value="TreeGrafter"/>
</dbReference>
<dbReference type="PANTHER" id="PTHR12537:SF147">
    <property type="entry name" value="PUMILIO HOMOLOG 12"/>
    <property type="match status" value="1"/>
</dbReference>
<dbReference type="SMART" id="SM00025">
    <property type="entry name" value="Pumilio"/>
    <property type="match status" value="8"/>
</dbReference>
<feature type="domain" description="PUM-HD" evidence="9">
    <location>
        <begin position="307"/>
        <end position="654"/>
    </location>
</feature>
<keyword evidence="11" id="KW-1185">Reference proteome</keyword>
<dbReference type="Pfam" id="PF00806">
    <property type="entry name" value="PUF"/>
    <property type="match status" value="6"/>
</dbReference>
<organism evidence="10 11">
    <name type="scientific">Trapa natans</name>
    <name type="common">Water chestnut</name>
    <dbReference type="NCBI Taxonomy" id="22666"/>
    <lineage>
        <taxon>Eukaryota</taxon>
        <taxon>Viridiplantae</taxon>
        <taxon>Streptophyta</taxon>
        <taxon>Embryophyta</taxon>
        <taxon>Tracheophyta</taxon>
        <taxon>Spermatophyta</taxon>
        <taxon>Magnoliopsida</taxon>
        <taxon>eudicotyledons</taxon>
        <taxon>Gunneridae</taxon>
        <taxon>Pentapetalae</taxon>
        <taxon>rosids</taxon>
        <taxon>malvids</taxon>
        <taxon>Myrtales</taxon>
        <taxon>Lythraceae</taxon>
        <taxon>Trapa</taxon>
    </lineage>
</organism>
<comment type="caution">
    <text evidence="10">The sequence shown here is derived from an EMBL/GenBank/DDBJ whole genome shotgun (WGS) entry which is preliminary data.</text>
</comment>
<dbReference type="PROSITE" id="PS50303">
    <property type="entry name" value="PUM_HD"/>
    <property type="match status" value="1"/>
</dbReference>
<evidence type="ECO:0000256" key="6">
    <source>
        <dbReference type="ARBA" id="ARBA00058490"/>
    </source>
</evidence>
<dbReference type="PANTHER" id="PTHR12537">
    <property type="entry name" value="RNA BINDING PROTEIN PUMILIO-RELATED"/>
    <property type="match status" value="1"/>
</dbReference>
<evidence type="ECO:0000256" key="2">
    <source>
        <dbReference type="ARBA" id="ARBA00022490"/>
    </source>
</evidence>
<accession>A0AAN7KES2</accession>
<dbReference type="GO" id="GO:0005737">
    <property type="term" value="C:cytoplasm"/>
    <property type="evidence" value="ECO:0007669"/>
    <property type="project" value="UniProtKB-SubCell"/>
</dbReference>
<sequence>MAEQGKLKQLEQRLNMLTRPIYMGNFPTMASMNQQSDEFIPNRQTSLEVQSNFKITNRGFQQNLFEGYLPEEITWPDEQLLISEFADWNLGSIPEQQGGILFSADGQSGDPPASNMPNGGAKTMLQNTENYCHPPWLMNDGMGFVSDPSFPADTQPSPPNSRPQHVNINQSQFMWRTAEEERLYKTLEQRNICLVQQHIHEYNSPNLYPANSNMTYRLMNQNQGHNFQNHKIHPWVVDSPGLHLPDEHLTSMEVLNKFSEGSCSRIQQANPSFRGVDQNTRFLPNNDQVCYNSCHSDHGFFSLGNLRTAIDLSPNRNGLRGSDVELLPLEYGCVDEVRGFIYRLATDQNGCRYLQRKFLEGGPHEVAIIFKEILKHISDLMTDQFGNYVVQKLLQVCDENQLSQILQKITQRPGNLIRVSCDLRGTRAVQTVLQSLGTPEQFSMAVASLKLGMVTLMKNINGHHVVKCCFEHLAPKYYEFIFEVAAKNCIDLAIDRHGCCVLQKCLSHPGGEQRICLIFEIATNSHFISQSEFGNYLVQYVLRKIPEAIPDVLDRLEGHYVDLSMQKYSSNVIEKCIEYASEERQRRIIWELITSPLFHQVMQDPYGNYVIQVALKSSKGEIKEAMVEAIKPHVHVLRCSPYGKKVLSSICLKNLPWFHQERRAHGIHKLGVI</sequence>
<evidence type="ECO:0000256" key="8">
    <source>
        <dbReference type="SAM" id="MobiDB-lite"/>
    </source>
</evidence>
<dbReference type="InterPro" id="IPR033712">
    <property type="entry name" value="Pumilio_RNA-bd"/>
</dbReference>
<evidence type="ECO:0000313" key="11">
    <source>
        <dbReference type="Proteomes" id="UP001346149"/>
    </source>
</evidence>
<feature type="repeat" description="Pumilio" evidence="7">
    <location>
        <begin position="483"/>
        <end position="520"/>
    </location>
</feature>
<dbReference type="GO" id="GO:0006417">
    <property type="term" value="P:regulation of translation"/>
    <property type="evidence" value="ECO:0007669"/>
    <property type="project" value="UniProtKB-KW"/>
</dbReference>
<comment type="function">
    <text evidence="6">Sequence-specific RNA-binding protein that regulates translation and mRNA stability by binding the 3'-UTR of target mRNAs.</text>
</comment>
<dbReference type="InterPro" id="IPR016024">
    <property type="entry name" value="ARM-type_fold"/>
</dbReference>
<keyword evidence="4" id="KW-0810">Translation regulation</keyword>
<dbReference type="InterPro" id="IPR001313">
    <property type="entry name" value="Pumilio_RNA-bd_rpt"/>
</dbReference>
<evidence type="ECO:0000256" key="5">
    <source>
        <dbReference type="ARBA" id="ARBA00022884"/>
    </source>
</evidence>
<dbReference type="SUPFAM" id="SSF48371">
    <property type="entry name" value="ARM repeat"/>
    <property type="match status" value="1"/>
</dbReference>
<proteinExistence type="predicted"/>
<comment type="subcellular location">
    <subcellularLocation>
        <location evidence="1">Cytoplasm</location>
    </subcellularLocation>
</comment>
<evidence type="ECO:0000259" key="9">
    <source>
        <dbReference type="PROSITE" id="PS50303"/>
    </source>
</evidence>
<dbReference type="PROSITE" id="PS50302">
    <property type="entry name" value="PUM"/>
    <property type="match status" value="4"/>
</dbReference>
<dbReference type="Proteomes" id="UP001346149">
    <property type="component" value="Unassembled WGS sequence"/>
</dbReference>
<evidence type="ECO:0000256" key="1">
    <source>
        <dbReference type="ARBA" id="ARBA00004496"/>
    </source>
</evidence>
<protein>
    <recommendedName>
        <fullName evidence="9">PUM-HD domain-containing protein</fullName>
    </recommendedName>
</protein>
<gene>
    <name evidence="10" type="ORF">SAY86_008165</name>
</gene>
<keyword evidence="5" id="KW-0694">RNA-binding</keyword>